<dbReference type="Proteomes" id="UP001277972">
    <property type="component" value="Unassembled WGS sequence"/>
</dbReference>
<accession>A0ACC6M0H3</accession>
<name>A0ACC6M0H3_9BACI</name>
<keyword evidence="2" id="KW-1185">Reference proteome</keyword>
<sequence length="167" mass="20031">MGEANETNLERINNQIISEFSKTLEMFSLNKTEAQLFVTLYLHEKPMTLDEMKDSLGKSKTAMSYAIRRLQEFNLVERVWQKGVRKDLYETREELYRKFMKTYVNRWLSALNKQINNLDDIQDNLTRYPDEHQEALKHKIHEAITFHHSLEEIFTNIKTNDFLRKDV</sequence>
<reference evidence="1" key="1">
    <citation type="submission" date="2023-11" db="EMBL/GenBank/DDBJ databases">
        <title>Gracilibacillus pellucida a moderately halophilic bacterium isolated from saline soil in Xinjiang province.</title>
        <authorList>
            <person name="Zhang Z."/>
            <person name="Tan F."/>
            <person name="Wang Y."/>
            <person name="Xia M."/>
        </authorList>
    </citation>
    <scope>NUCLEOTIDE SEQUENCE</scope>
    <source>
        <strain evidence="1">S3-1-1</strain>
    </source>
</reference>
<evidence type="ECO:0000313" key="1">
    <source>
        <dbReference type="EMBL" id="MDX8044426.1"/>
    </source>
</evidence>
<proteinExistence type="predicted"/>
<gene>
    <name evidence="1" type="ORF">SH601_00365</name>
</gene>
<protein>
    <submittedName>
        <fullName evidence="1">Uncharacterized protein</fullName>
    </submittedName>
</protein>
<comment type="caution">
    <text evidence="1">The sequence shown here is derived from an EMBL/GenBank/DDBJ whole genome shotgun (WGS) entry which is preliminary data.</text>
</comment>
<evidence type="ECO:0000313" key="2">
    <source>
        <dbReference type="Proteomes" id="UP001277972"/>
    </source>
</evidence>
<organism evidence="1 2">
    <name type="scientific">Gracilibacillus pellucidus</name>
    <dbReference type="NCBI Taxonomy" id="3095368"/>
    <lineage>
        <taxon>Bacteria</taxon>
        <taxon>Bacillati</taxon>
        <taxon>Bacillota</taxon>
        <taxon>Bacilli</taxon>
        <taxon>Bacillales</taxon>
        <taxon>Bacillaceae</taxon>
        <taxon>Gracilibacillus</taxon>
    </lineage>
</organism>
<dbReference type="EMBL" id="JAWZSR010000001">
    <property type="protein sequence ID" value="MDX8044426.1"/>
    <property type="molecule type" value="Genomic_DNA"/>
</dbReference>